<proteinExistence type="predicted"/>
<dbReference type="AlphaFoldDB" id="A0AAW1LCT1"/>
<comment type="caution">
    <text evidence="1">The sequence shown here is derived from an EMBL/GenBank/DDBJ whole genome shotgun (WGS) entry which is preliminary data.</text>
</comment>
<dbReference type="InterPro" id="IPR011989">
    <property type="entry name" value="ARM-like"/>
</dbReference>
<reference evidence="1" key="1">
    <citation type="submission" date="2024-03" db="EMBL/GenBank/DDBJ databases">
        <title>WGS assembly of Saponaria officinalis var. Norfolk2.</title>
        <authorList>
            <person name="Jenkins J."/>
            <person name="Shu S."/>
            <person name="Grimwood J."/>
            <person name="Barry K."/>
            <person name="Goodstein D."/>
            <person name="Schmutz J."/>
            <person name="Leebens-Mack J."/>
            <person name="Osbourn A."/>
        </authorList>
    </citation>
    <scope>NUCLEOTIDE SEQUENCE [LARGE SCALE GENOMIC DNA]</scope>
    <source>
        <strain evidence="1">JIC</strain>
    </source>
</reference>
<evidence type="ECO:0000313" key="2">
    <source>
        <dbReference type="Proteomes" id="UP001443914"/>
    </source>
</evidence>
<organism evidence="1 2">
    <name type="scientific">Saponaria officinalis</name>
    <name type="common">Common soapwort</name>
    <name type="synonym">Lychnis saponaria</name>
    <dbReference type="NCBI Taxonomy" id="3572"/>
    <lineage>
        <taxon>Eukaryota</taxon>
        <taxon>Viridiplantae</taxon>
        <taxon>Streptophyta</taxon>
        <taxon>Embryophyta</taxon>
        <taxon>Tracheophyta</taxon>
        <taxon>Spermatophyta</taxon>
        <taxon>Magnoliopsida</taxon>
        <taxon>eudicotyledons</taxon>
        <taxon>Gunneridae</taxon>
        <taxon>Pentapetalae</taxon>
        <taxon>Caryophyllales</taxon>
        <taxon>Caryophyllaceae</taxon>
        <taxon>Caryophylleae</taxon>
        <taxon>Saponaria</taxon>
    </lineage>
</organism>
<gene>
    <name evidence="1" type="ORF">RND81_04G057400</name>
</gene>
<protein>
    <submittedName>
        <fullName evidence="1">Uncharacterized protein</fullName>
    </submittedName>
</protein>
<accession>A0AAW1LCT1</accession>
<dbReference type="EMBL" id="JBDFQZ010000004">
    <property type="protein sequence ID" value="KAK9733287.1"/>
    <property type="molecule type" value="Genomic_DNA"/>
</dbReference>
<sequence length="115" mass="12697">MATECKFIFGKPKDVIHQLQQTSGFFVLELVFQAVASCGNDQNSEWRLGEVALHCIRAIAESAPCTEVEVMPQVHKTSLALIWISDVSLTSGDISVMCTVHDTCLNIMLKKLCLL</sequence>
<evidence type="ECO:0000313" key="1">
    <source>
        <dbReference type="EMBL" id="KAK9733287.1"/>
    </source>
</evidence>
<dbReference type="Gene3D" id="1.25.10.10">
    <property type="entry name" value="Leucine-rich Repeat Variant"/>
    <property type="match status" value="1"/>
</dbReference>
<name>A0AAW1LCT1_SAPOF</name>
<dbReference type="Proteomes" id="UP001443914">
    <property type="component" value="Unassembled WGS sequence"/>
</dbReference>
<keyword evidence="2" id="KW-1185">Reference proteome</keyword>